<keyword evidence="8 16" id="KW-0479">Metal-binding</keyword>
<dbReference type="InterPro" id="IPR022880">
    <property type="entry name" value="DNApol_IV"/>
</dbReference>
<dbReference type="Gene3D" id="1.10.150.20">
    <property type="entry name" value="5' to 3' exonuclease, C-terminal subdomain"/>
    <property type="match status" value="1"/>
</dbReference>
<dbReference type="InterPro" id="IPR053848">
    <property type="entry name" value="IMS_HHH_1"/>
</dbReference>
<keyword evidence="5 16" id="KW-0808">Transferase</keyword>
<dbReference type="Pfam" id="PF11799">
    <property type="entry name" value="IMS_C"/>
    <property type="match status" value="1"/>
</dbReference>
<feature type="active site" evidence="16">
    <location>
        <position position="109"/>
    </location>
</feature>
<keyword evidence="4 16" id="KW-0963">Cytoplasm</keyword>
<dbReference type="InterPro" id="IPR050116">
    <property type="entry name" value="DNA_polymerase-Y"/>
</dbReference>
<dbReference type="HAMAP" id="MF_01113">
    <property type="entry name" value="DNApol_IV"/>
    <property type="match status" value="1"/>
</dbReference>
<evidence type="ECO:0000256" key="11">
    <source>
        <dbReference type="ARBA" id="ARBA00022932"/>
    </source>
</evidence>
<dbReference type="GO" id="GO:0009432">
    <property type="term" value="P:SOS response"/>
    <property type="evidence" value="ECO:0007669"/>
    <property type="project" value="TreeGrafter"/>
</dbReference>
<evidence type="ECO:0000256" key="1">
    <source>
        <dbReference type="ARBA" id="ARBA00004496"/>
    </source>
</evidence>
<evidence type="ECO:0000259" key="18">
    <source>
        <dbReference type="PROSITE" id="PS50173"/>
    </source>
</evidence>
<evidence type="ECO:0000256" key="16">
    <source>
        <dbReference type="HAMAP-Rule" id="MF_01113"/>
    </source>
</evidence>
<dbReference type="GO" id="GO:0000287">
    <property type="term" value="F:magnesium ion binding"/>
    <property type="evidence" value="ECO:0007669"/>
    <property type="project" value="UniProtKB-UniRule"/>
</dbReference>
<keyword evidence="10 16" id="KW-0460">Magnesium</keyword>
<feature type="domain" description="UmuC" evidence="18">
    <location>
        <begin position="10"/>
        <end position="190"/>
    </location>
</feature>
<evidence type="ECO:0000256" key="4">
    <source>
        <dbReference type="ARBA" id="ARBA00022490"/>
    </source>
</evidence>
<dbReference type="Gene3D" id="3.40.1170.60">
    <property type="match status" value="1"/>
</dbReference>
<dbReference type="InterPro" id="IPR043502">
    <property type="entry name" value="DNA/RNA_pol_sf"/>
</dbReference>
<dbReference type="GO" id="GO:0042276">
    <property type="term" value="P:error-prone translesion synthesis"/>
    <property type="evidence" value="ECO:0007669"/>
    <property type="project" value="TreeGrafter"/>
</dbReference>
<comment type="similarity">
    <text evidence="2 16">Belongs to the DNA polymerase type-Y family.</text>
</comment>
<evidence type="ECO:0000256" key="12">
    <source>
        <dbReference type="ARBA" id="ARBA00023125"/>
    </source>
</evidence>
<keyword evidence="20" id="KW-1185">Reference proteome</keyword>
<evidence type="ECO:0000256" key="8">
    <source>
        <dbReference type="ARBA" id="ARBA00022723"/>
    </source>
</evidence>
<evidence type="ECO:0000256" key="9">
    <source>
        <dbReference type="ARBA" id="ARBA00022763"/>
    </source>
</evidence>
<keyword evidence="12 16" id="KW-0238">DNA-binding</keyword>
<protein>
    <recommendedName>
        <fullName evidence="16">DNA polymerase IV</fullName>
        <shortName evidence="16">Pol IV</shortName>
        <ecNumber evidence="16">2.7.7.7</ecNumber>
    </recommendedName>
</protein>
<sequence>MTKPRSAATMLHVDLDAFFASVELLDKPHLVGKPAVVAHESGRSVVTSATYEARRLGIRSAMPLANAQRLCPNLIVLPPHRELYTAASRTVMQIFRDITPLVEPLSIDEAFLDVAGAGRLFGSPTEIAALIRSRVRDATGLTCSVGGGGTKFVAKVASQRAKPDGVLIVHPTRTLEFLHPLPVSVLWGVGGVTGEHLRRLGVNTVGDLAALPIATLRAAVGEASSEHLHNLALGHDVRQVNVTREEKSISNESTFEYDVSDPAEVRQQLLRLSLKVGERVRNAGVLARTVGIKIRWDDFRTVTRSRTLPEPTGVGRQIYEEAVQAFHELDGQGKRVRLVGVRAENLVGADSGGSLLWDPYEQWRDAEQAIDTVSQRFGKHSVTAAALLRPESQAPDRNFTKPTTDSANP</sequence>
<dbReference type="SUPFAM" id="SSF100879">
    <property type="entry name" value="Lesion bypass DNA polymerase (Y-family), little finger domain"/>
    <property type="match status" value="1"/>
</dbReference>
<dbReference type="PROSITE" id="PS50173">
    <property type="entry name" value="UMUC"/>
    <property type="match status" value="1"/>
</dbReference>
<dbReference type="NCBIfam" id="NF002677">
    <property type="entry name" value="PRK02406.1"/>
    <property type="match status" value="1"/>
</dbReference>
<dbReference type="InterPro" id="IPR036775">
    <property type="entry name" value="DNA_pol_Y-fam_lit_finger_sf"/>
</dbReference>
<dbReference type="RefSeq" id="WP_167147035.1">
    <property type="nucleotide sequence ID" value="NZ_JAAMOX010000001.1"/>
</dbReference>
<keyword evidence="9 16" id="KW-0227">DNA damage</keyword>
<dbReference type="GO" id="GO:0006261">
    <property type="term" value="P:DNA-templated DNA replication"/>
    <property type="evidence" value="ECO:0007669"/>
    <property type="project" value="UniProtKB-UniRule"/>
</dbReference>
<dbReference type="Proteomes" id="UP000541033">
    <property type="component" value="Unassembled WGS sequence"/>
</dbReference>
<dbReference type="InterPro" id="IPR001126">
    <property type="entry name" value="UmuC"/>
</dbReference>
<gene>
    <name evidence="16" type="primary">dinB</name>
    <name evidence="19" type="ORF">FHX76_000326</name>
</gene>
<organism evidence="19 20">
    <name type="scientific">Lysinibacter cavernae</name>
    <dbReference type="NCBI Taxonomy" id="1640652"/>
    <lineage>
        <taxon>Bacteria</taxon>
        <taxon>Bacillati</taxon>
        <taxon>Actinomycetota</taxon>
        <taxon>Actinomycetes</taxon>
        <taxon>Micrococcales</taxon>
        <taxon>Microbacteriaceae</taxon>
        <taxon>Lysinibacter</taxon>
    </lineage>
</organism>
<dbReference type="GO" id="GO:0003684">
    <property type="term" value="F:damaged DNA binding"/>
    <property type="evidence" value="ECO:0007669"/>
    <property type="project" value="InterPro"/>
</dbReference>
<keyword evidence="7 16" id="KW-0235">DNA replication</keyword>
<evidence type="ECO:0000256" key="2">
    <source>
        <dbReference type="ARBA" id="ARBA00010945"/>
    </source>
</evidence>
<accession>A0A7X5QYR5</accession>
<keyword evidence="11 16" id="KW-0239">DNA-directed DNA polymerase</keyword>
<dbReference type="Pfam" id="PF00817">
    <property type="entry name" value="IMS"/>
    <property type="match status" value="1"/>
</dbReference>
<dbReference type="InterPro" id="IPR043128">
    <property type="entry name" value="Rev_trsase/Diguanyl_cyclase"/>
</dbReference>
<dbReference type="PANTHER" id="PTHR11076">
    <property type="entry name" value="DNA REPAIR POLYMERASE UMUC / TRANSFERASE FAMILY MEMBER"/>
    <property type="match status" value="1"/>
</dbReference>
<dbReference type="NCBIfam" id="NF003015">
    <property type="entry name" value="PRK03858.1"/>
    <property type="match status" value="1"/>
</dbReference>
<comment type="catalytic activity">
    <reaction evidence="15 16">
        <text>DNA(n) + a 2'-deoxyribonucleoside 5'-triphosphate = DNA(n+1) + diphosphate</text>
        <dbReference type="Rhea" id="RHEA:22508"/>
        <dbReference type="Rhea" id="RHEA-COMP:17339"/>
        <dbReference type="Rhea" id="RHEA-COMP:17340"/>
        <dbReference type="ChEBI" id="CHEBI:33019"/>
        <dbReference type="ChEBI" id="CHEBI:61560"/>
        <dbReference type="ChEBI" id="CHEBI:173112"/>
        <dbReference type="EC" id="2.7.7.7"/>
    </reaction>
</comment>
<evidence type="ECO:0000256" key="6">
    <source>
        <dbReference type="ARBA" id="ARBA00022695"/>
    </source>
</evidence>
<comment type="subcellular location">
    <subcellularLocation>
        <location evidence="1 16">Cytoplasm</location>
    </subcellularLocation>
</comment>
<dbReference type="EMBL" id="JAAMOX010000001">
    <property type="protein sequence ID" value="NIH52458.1"/>
    <property type="molecule type" value="Genomic_DNA"/>
</dbReference>
<feature type="binding site" evidence="16">
    <location>
        <position position="108"/>
    </location>
    <ligand>
        <name>Mg(2+)</name>
        <dbReference type="ChEBI" id="CHEBI:18420"/>
    </ligand>
</feature>
<keyword evidence="3 16" id="KW-0515">Mutator protein</keyword>
<feature type="site" description="Substrate discrimination" evidence="16">
    <location>
        <position position="19"/>
    </location>
</feature>
<proteinExistence type="inferred from homology"/>
<dbReference type="Gene3D" id="3.30.70.270">
    <property type="match status" value="1"/>
</dbReference>
<dbReference type="Pfam" id="PF21999">
    <property type="entry name" value="IMS_HHH_1"/>
    <property type="match status" value="1"/>
</dbReference>
<evidence type="ECO:0000256" key="14">
    <source>
        <dbReference type="ARBA" id="ARBA00025589"/>
    </source>
</evidence>
<comment type="caution">
    <text evidence="19">The sequence shown here is derived from an EMBL/GenBank/DDBJ whole genome shotgun (WGS) entry which is preliminary data.</text>
</comment>
<dbReference type="CDD" id="cd03586">
    <property type="entry name" value="PolY_Pol_IV_kappa"/>
    <property type="match status" value="1"/>
</dbReference>
<evidence type="ECO:0000256" key="7">
    <source>
        <dbReference type="ARBA" id="ARBA00022705"/>
    </source>
</evidence>
<dbReference type="GO" id="GO:0006281">
    <property type="term" value="P:DNA repair"/>
    <property type="evidence" value="ECO:0007669"/>
    <property type="project" value="UniProtKB-UniRule"/>
</dbReference>
<evidence type="ECO:0000256" key="17">
    <source>
        <dbReference type="SAM" id="MobiDB-lite"/>
    </source>
</evidence>
<feature type="binding site" evidence="16">
    <location>
        <position position="14"/>
    </location>
    <ligand>
        <name>Mg(2+)</name>
        <dbReference type="ChEBI" id="CHEBI:18420"/>
    </ligand>
</feature>
<evidence type="ECO:0000256" key="3">
    <source>
        <dbReference type="ARBA" id="ARBA00022457"/>
    </source>
</evidence>
<evidence type="ECO:0000256" key="5">
    <source>
        <dbReference type="ARBA" id="ARBA00022679"/>
    </source>
</evidence>
<feature type="compositionally biased region" description="Polar residues" evidence="17">
    <location>
        <begin position="400"/>
        <end position="409"/>
    </location>
</feature>
<evidence type="ECO:0000313" key="19">
    <source>
        <dbReference type="EMBL" id="NIH52458.1"/>
    </source>
</evidence>
<dbReference type="SUPFAM" id="SSF56672">
    <property type="entry name" value="DNA/RNA polymerases"/>
    <property type="match status" value="1"/>
</dbReference>
<dbReference type="GO" id="GO:0003887">
    <property type="term" value="F:DNA-directed DNA polymerase activity"/>
    <property type="evidence" value="ECO:0007669"/>
    <property type="project" value="UniProtKB-UniRule"/>
</dbReference>
<dbReference type="GO" id="GO:0005829">
    <property type="term" value="C:cytosol"/>
    <property type="evidence" value="ECO:0007669"/>
    <property type="project" value="TreeGrafter"/>
</dbReference>
<evidence type="ECO:0000256" key="13">
    <source>
        <dbReference type="ARBA" id="ARBA00023204"/>
    </source>
</evidence>
<reference evidence="19 20" key="1">
    <citation type="submission" date="2020-02" db="EMBL/GenBank/DDBJ databases">
        <title>Sequencing the genomes of 1000 actinobacteria strains.</title>
        <authorList>
            <person name="Klenk H.-P."/>
        </authorList>
    </citation>
    <scope>NUCLEOTIDE SEQUENCE [LARGE SCALE GENOMIC DNA]</scope>
    <source>
        <strain evidence="19 20">DSM 27960</strain>
    </source>
</reference>
<name>A0A7X5QYR5_9MICO</name>
<evidence type="ECO:0000256" key="15">
    <source>
        <dbReference type="ARBA" id="ARBA00049244"/>
    </source>
</evidence>
<dbReference type="EC" id="2.7.7.7" evidence="16"/>
<dbReference type="PANTHER" id="PTHR11076:SF33">
    <property type="entry name" value="DNA POLYMERASE KAPPA"/>
    <property type="match status" value="1"/>
</dbReference>
<dbReference type="AlphaFoldDB" id="A0A7X5QYR5"/>
<dbReference type="InterPro" id="IPR017961">
    <property type="entry name" value="DNA_pol_Y-fam_little_finger"/>
</dbReference>
<evidence type="ECO:0000313" key="20">
    <source>
        <dbReference type="Proteomes" id="UP000541033"/>
    </source>
</evidence>
<comment type="cofactor">
    <cofactor evidence="16">
        <name>Mg(2+)</name>
        <dbReference type="ChEBI" id="CHEBI:18420"/>
    </cofactor>
    <text evidence="16">Binds 2 magnesium ions per subunit.</text>
</comment>
<comment type="subunit">
    <text evidence="16">Monomer.</text>
</comment>
<evidence type="ECO:0000256" key="10">
    <source>
        <dbReference type="ARBA" id="ARBA00022842"/>
    </source>
</evidence>
<feature type="region of interest" description="Disordered" evidence="17">
    <location>
        <begin position="390"/>
        <end position="409"/>
    </location>
</feature>
<dbReference type="Gene3D" id="3.30.1490.100">
    <property type="entry name" value="DNA polymerase, Y-family, little finger domain"/>
    <property type="match status" value="1"/>
</dbReference>
<keyword evidence="13 16" id="KW-0234">DNA repair</keyword>
<comment type="function">
    <text evidence="14 16">Poorly processive, error-prone DNA polymerase involved in untargeted mutagenesis. Copies undamaged DNA at stalled replication forks, which arise in vivo from mismatched or misaligned primer ends. These misaligned primers can be extended by PolIV. Exhibits no 3'-5' exonuclease (proofreading) activity. May be involved in translesional synthesis, in conjunction with the beta clamp from PolIII.</text>
</comment>
<keyword evidence="6 16" id="KW-0548">Nucleotidyltransferase</keyword>